<gene>
    <name evidence="1" type="ORF">JKP88DRAFT_161308</name>
</gene>
<dbReference type="PANTHER" id="PTHR34615">
    <property type="entry name" value="PX DOMAIN-CONTAINING PROTEIN"/>
    <property type="match status" value="1"/>
</dbReference>
<reference evidence="1" key="1">
    <citation type="submission" date="2021-02" db="EMBL/GenBank/DDBJ databases">
        <title>First Annotated Genome of the Yellow-green Alga Tribonema minus.</title>
        <authorList>
            <person name="Mahan K.M."/>
        </authorList>
    </citation>
    <scope>NUCLEOTIDE SEQUENCE</scope>
    <source>
        <strain evidence="1">UTEX B ZZ1240</strain>
    </source>
</reference>
<accession>A0A836CJM3</accession>
<organism evidence="1 2">
    <name type="scientific">Tribonema minus</name>
    <dbReference type="NCBI Taxonomy" id="303371"/>
    <lineage>
        <taxon>Eukaryota</taxon>
        <taxon>Sar</taxon>
        <taxon>Stramenopiles</taxon>
        <taxon>Ochrophyta</taxon>
        <taxon>PX clade</taxon>
        <taxon>Xanthophyceae</taxon>
        <taxon>Tribonematales</taxon>
        <taxon>Tribonemataceae</taxon>
        <taxon>Tribonema</taxon>
    </lineage>
</organism>
<proteinExistence type="predicted"/>
<comment type="caution">
    <text evidence="1">The sequence shown here is derived from an EMBL/GenBank/DDBJ whole genome shotgun (WGS) entry which is preliminary data.</text>
</comment>
<name>A0A836CJM3_9STRA</name>
<sequence length="104" mass="12303">MLLARRSIAVQRPIEYAPIRRLNRTLVSFAEDACWMQFRFRKEHIQRLRRALGVPDVVVLPNRSKDDGDEALLIFLHRLSRPSRLTDVKETFGREETQLSRIFL</sequence>
<dbReference type="PANTHER" id="PTHR34615:SF1">
    <property type="entry name" value="PX DOMAIN-CONTAINING PROTEIN"/>
    <property type="match status" value="1"/>
</dbReference>
<dbReference type="Proteomes" id="UP000664859">
    <property type="component" value="Unassembled WGS sequence"/>
</dbReference>
<protein>
    <submittedName>
        <fullName evidence="1">Uncharacterized protein</fullName>
    </submittedName>
</protein>
<evidence type="ECO:0000313" key="2">
    <source>
        <dbReference type="Proteomes" id="UP000664859"/>
    </source>
</evidence>
<evidence type="ECO:0000313" key="1">
    <source>
        <dbReference type="EMBL" id="KAG5188592.1"/>
    </source>
</evidence>
<dbReference type="AlphaFoldDB" id="A0A836CJM3"/>
<keyword evidence="2" id="KW-1185">Reference proteome</keyword>
<dbReference type="EMBL" id="JAFCMP010000068">
    <property type="protein sequence ID" value="KAG5188592.1"/>
    <property type="molecule type" value="Genomic_DNA"/>
</dbReference>
<dbReference type="OrthoDB" id="128220at2759"/>